<dbReference type="EMBL" id="EQ962658">
    <property type="protein sequence ID" value="EED14305.1"/>
    <property type="molecule type" value="Genomic_DNA"/>
</dbReference>
<dbReference type="AlphaFoldDB" id="B8MP66"/>
<name>B8MP66_TALSN</name>
<evidence type="ECO:0000313" key="2">
    <source>
        <dbReference type="EMBL" id="EED14305.1"/>
    </source>
</evidence>
<keyword evidence="3" id="KW-1185">Reference proteome</keyword>
<dbReference type="RefSeq" id="XP_002486543.1">
    <property type="nucleotide sequence ID" value="XM_002486498.1"/>
</dbReference>
<dbReference type="VEuPathDB" id="FungiDB:TSTA_105170"/>
<protein>
    <recommendedName>
        <fullName evidence="1">Band 7 domain-containing protein</fullName>
    </recommendedName>
</protein>
<gene>
    <name evidence="2" type="ORF">TSTA_105170</name>
</gene>
<dbReference type="GeneID" id="8098738"/>
<accession>B8MP66</accession>
<dbReference type="STRING" id="441959.B8MP66"/>
<dbReference type="Proteomes" id="UP000001745">
    <property type="component" value="Unassembled WGS sequence"/>
</dbReference>
<feature type="domain" description="Band 7" evidence="1">
    <location>
        <begin position="81"/>
        <end position="174"/>
    </location>
</feature>
<dbReference type="InParanoid" id="B8MP66"/>
<evidence type="ECO:0000313" key="3">
    <source>
        <dbReference type="Proteomes" id="UP000001745"/>
    </source>
</evidence>
<sequence>MPSGYHIDSEQRQDHDPPCVDETGDNYGYYRLISELSKVTSFIIAREQGLIMNFLEGHCLGSCIASLSCFPCCFCFPKGYKIIEEGQSAAVLEFGKYKNTVGPGLIYINPYTQYLKIFNMNIQTITGEKQTARIEDETYRIKLTISYKIIDMSAAARFRGNIEEALKRHIQEEIHFALTDNDKWLARSCNSTGTAQYDICDKPHQLVFLLMNIEDNENFYHTYIPPAQPSDQPPITGTSLLGGTRLARNRVQCALLAWPNLG</sequence>
<evidence type="ECO:0000259" key="1">
    <source>
        <dbReference type="Pfam" id="PF01145"/>
    </source>
</evidence>
<proteinExistence type="predicted"/>
<dbReference type="Pfam" id="PF01145">
    <property type="entry name" value="Band_7"/>
    <property type="match status" value="1"/>
</dbReference>
<organism evidence="2 3">
    <name type="scientific">Talaromyces stipitatus (strain ATCC 10500 / CBS 375.48 / QM 6759 / NRRL 1006)</name>
    <name type="common">Penicillium stipitatum</name>
    <dbReference type="NCBI Taxonomy" id="441959"/>
    <lineage>
        <taxon>Eukaryota</taxon>
        <taxon>Fungi</taxon>
        <taxon>Dikarya</taxon>
        <taxon>Ascomycota</taxon>
        <taxon>Pezizomycotina</taxon>
        <taxon>Eurotiomycetes</taxon>
        <taxon>Eurotiomycetidae</taxon>
        <taxon>Eurotiales</taxon>
        <taxon>Trichocomaceae</taxon>
        <taxon>Talaromyces</taxon>
        <taxon>Talaromyces sect. Talaromyces</taxon>
    </lineage>
</organism>
<dbReference type="InterPro" id="IPR001107">
    <property type="entry name" value="Band_7"/>
</dbReference>
<dbReference type="HOGENOM" id="CLU_1062363_0_0_1"/>
<reference evidence="3" key="1">
    <citation type="journal article" date="2015" name="Genome Announc.">
        <title>Genome sequence of the AIDS-associated pathogen Penicillium marneffei (ATCC18224) and its near taxonomic relative Talaromyces stipitatus (ATCC10500).</title>
        <authorList>
            <person name="Nierman W.C."/>
            <person name="Fedorova-Abrams N.D."/>
            <person name="Andrianopoulos A."/>
        </authorList>
    </citation>
    <scope>NUCLEOTIDE SEQUENCE [LARGE SCALE GENOMIC DNA]</scope>
    <source>
        <strain evidence="3">ATCC 10500 / CBS 375.48 / QM 6759 / NRRL 1006</strain>
    </source>
</reference>